<comment type="caution">
    <text evidence="16">The sequence shown here is derived from an EMBL/GenBank/DDBJ whole genome shotgun (WGS) entry which is preliminary data.</text>
</comment>
<feature type="compositionally biased region" description="Gly residues" evidence="14">
    <location>
        <begin position="172"/>
        <end position="186"/>
    </location>
</feature>
<reference evidence="16 17" key="1">
    <citation type="submission" date="2016-07" db="EMBL/GenBank/DDBJ databases">
        <title>Pervasive Adenine N6-methylation of Active Genes in Fungi.</title>
        <authorList>
            <consortium name="DOE Joint Genome Institute"/>
            <person name="Mondo S.J."/>
            <person name="Dannebaum R.O."/>
            <person name="Kuo R.C."/>
            <person name="Labutti K."/>
            <person name="Haridas S."/>
            <person name="Kuo A."/>
            <person name="Salamov A."/>
            <person name="Ahrendt S.R."/>
            <person name="Lipzen A."/>
            <person name="Sullivan W."/>
            <person name="Andreopoulos W.B."/>
            <person name="Clum A."/>
            <person name="Lindquist E."/>
            <person name="Daum C."/>
            <person name="Ramamoorthy G.K."/>
            <person name="Gryganskyi A."/>
            <person name="Culley D."/>
            <person name="Magnuson J.K."/>
            <person name="James T.Y."/>
            <person name="O'Malley M.A."/>
            <person name="Stajich J.E."/>
            <person name="Spatafora J.W."/>
            <person name="Visel A."/>
            <person name="Grigoriev I.V."/>
        </authorList>
    </citation>
    <scope>NUCLEOTIDE SEQUENCE [LARGE SCALE GENOMIC DNA]</scope>
    <source>
        <strain evidence="16 17">62-1032</strain>
    </source>
</reference>
<keyword evidence="17" id="KW-1185">Reference proteome</keyword>
<keyword evidence="11" id="KW-0406">Ion transport</keyword>
<feature type="transmembrane region" description="Helical" evidence="15">
    <location>
        <begin position="133"/>
        <end position="152"/>
    </location>
</feature>
<keyword evidence="7" id="KW-0732">Signal</keyword>
<dbReference type="EMBL" id="MCGR01000020">
    <property type="protein sequence ID" value="ORY82879.1"/>
    <property type="molecule type" value="Genomic_DNA"/>
</dbReference>
<dbReference type="InParanoid" id="A0A1Y2FG30"/>
<keyword evidence="10 15" id="KW-1133">Transmembrane helix</keyword>
<evidence type="ECO:0000256" key="2">
    <source>
        <dbReference type="ARBA" id="ARBA00006833"/>
    </source>
</evidence>
<dbReference type="PANTHER" id="PTHR15929">
    <property type="entry name" value="STORE-OPERATED CALCIUM ENTRY-ASSOCIATED REGULATORY FACTOR"/>
    <property type="match status" value="1"/>
</dbReference>
<dbReference type="Proteomes" id="UP000193467">
    <property type="component" value="Unassembled WGS sequence"/>
</dbReference>
<dbReference type="Pfam" id="PF06682">
    <property type="entry name" value="SARAF"/>
    <property type="match status" value="1"/>
</dbReference>
<evidence type="ECO:0000256" key="9">
    <source>
        <dbReference type="ARBA" id="ARBA00022837"/>
    </source>
</evidence>
<evidence type="ECO:0000256" key="14">
    <source>
        <dbReference type="SAM" id="MobiDB-lite"/>
    </source>
</evidence>
<keyword evidence="4" id="KW-0813">Transport</keyword>
<dbReference type="GO" id="GO:0005789">
    <property type="term" value="C:endoplasmic reticulum membrane"/>
    <property type="evidence" value="ECO:0007669"/>
    <property type="project" value="UniProtKB-SubCell"/>
</dbReference>
<evidence type="ECO:0000256" key="13">
    <source>
        <dbReference type="ARBA" id="ARBA00031116"/>
    </source>
</evidence>
<evidence type="ECO:0000256" key="5">
    <source>
        <dbReference type="ARBA" id="ARBA00022568"/>
    </source>
</evidence>
<evidence type="ECO:0000256" key="4">
    <source>
        <dbReference type="ARBA" id="ARBA00022448"/>
    </source>
</evidence>
<evidence type="ECO:0000256" key="3">
    <source>
        <dbReference type="ARBA" id="ARBA00016584"/>
    </source>
</evidence>
<evidence type="ECO:0000256" key="12">
    <source>
        <dbReference type="ARBA" id="ARBA00023136"/>
    </source>
</evidence>
<feature type="compositionally biased region" description="Pro residues" evidence="14">
    <location>
        <begin position="187"/>
        <end position="200"/>
    </location>
</feature>
<evidence type="ECO:0000256" key="10">
    <source>
        <dbReference type="ARBA" id="ARBA00022989"/>
    </source>
</evidence>
<comment type="similarity">
    <text evidence="2">Belongs to the SARAF family.</text>
</comment>
<feature type="region of interest" description="Disordered" evidence="14">
    <location>
        <begin position="242"/>
        <end position="292"/>
    </location>
</feature>
<organism evidence="16 17">
    <name type="scientific">Leucosporidium creatinivorum</name>
    <dbReference type="NCBI Taxonomy" id="106004"/>
    <lineage>
        <taxon>Eukaryota</taxon>
        <taxon>Fungi</taxon>
        <taxon>Dikarya</taxon>
        <taxon>Basidiomycota</taxon>
        <taxon>Pucciniomycotina</taxon>
        <taxon>Microbotryomycetes</taxon>
        <taxon>Leucosporidiales</taxon>
        <taxon>Leucosporidium</taxon>
    </lineage>
</organism>
<feature type="compositionally biased region" description="Gly residues" evidence="14">
    <location>
        <begin position="246"/>
        <end position="292"/>
    </location>
</feature>
<keyword evidence="5" id="KW-0109">Calcium transport</keyword>
<comment type="subcellular location">
    <subcellularLocation>
        <location evidence="1">Endoplasmic reticulum membrane</location>
        <topology evidence="1">Single-pass type I membrane protein</topology>
    </subcellularLocation>
</comment>
<dbReference type="GO" id="GO:0006816">
    <property type="term" value="P:calcium ion transport"/>
    <property type="evidence" value="ECO:0007669"/>
    <property type="project" value="UniProtKB-KW"/>
</dbReference>
<sequence>MTRSQRIPMSKLNALTLHSNRLTTSRRTSPVPQLKCQGKACRIYEPDVVQCTAVGEDGSGGLEWSCTAELPKGIRFGAVEVGCEGWDSSDDPYILKGSCGLTYNLVHTSSALEDSGPSYLPRFSSSSSAPHPLISLSLLLLTLYALYTYLYPRRRSITNFFRSGPSNWGGWGGGGGGGGGGPGFGGGPPPPPYSSKPPEPQGAGWRPGFWTGALAGALGTQAAQGFRNRAGYTNAQEERFRQRQAGWGGGLRDDGFGWGGAGGRPTRSGGEGASGSGGGMRQSTGFGGTRNR</sequence>
<evidence type="ECO:0000256" key="15">
    <source>
        <dbReference type="SAM" id="Phobius"/>
    </source>
</evidence>
<proteinExistence type="inferred from homology"/>
<evidence type="ECO:0000256" key="11">
    <source>
        <dbReference type="ARBA" id="ARBA00023065"/>
    </source>
</evidence>
<evidence type="ECO:0000256" key="7">
    <source>
        <dbReference type="ARBA" id="ARBA00022729"/>
    </source>
</evidence>
<keyword evidence="12 15" id="KW-0472">Membrane</keyword>
<dbReference type="PANTHER" id="PTHR15929:SF0">
    <property type="entry name" value="STORE-OPERATED CALCIUM ENTRY-ASSOCIATED REGULATORY FACTOR"/>
    <property type="match status" value="1"/>
</dbReference>
<evidence type="ECO:0000313" key="16">
    <source>
        <dbReference type="EMBL" id="ORY82879.1"/>
    </source>
</evidence>
<evidence type="ECO:0000313" key="17">
    <source>
        <dbReference type="Proteomes" id="UP000193467"/>
    </source>
</evidence>
<keyword evidence="6 15" id="KW-0812">Transmembrane</keyword>
<dbReference type="AlphaFoldDB" id="A0A1Y2FG30"/>
<name>A0A1Y2FG30_9BASI</name>
<keyword evidence="9" id="KW-0106">Calcium</keyword>
<accession>A0A1Y2FG30</accession>
<evidence type="ECO:0000256" key="1">
    <source>
        <dbReference type="ARBA" id="ARBA00004115"/>
    </source>
</evidence>
<keyword evidence="8" id="KW-0256">Endoplasmic reticulum</keyword>
<protein>
    <recommendedName>
        <fullName evidence="3">Store-operated calcium entry-associated regulatory factor</fullName>
    </recommendedName>
    <alternativeName>
        <fullName evidence="13">Transmembrane protein 66</fullName>
    </alternativeName>
</protein>
<evidence type="ECO:0000256" key="8">
    <source>
        <dbReference type="ARBA" id="ARBA00022824"/>
    </source>
</evidence>
<dbReference type="STRING" id="106004.A0A1Y2FG30"/>
<feature type="region of interest" description="Disordered" evidence="14">
    <location>
        <begin position="172"/>
        <end position="206"/>
    </location>
</feature>
<evidence type="ECO:0000256" key="6">
    <source>
        <dbReference type="ARBA" id="ARBA00022692"/>
    </source>
</evidence>
<dbReference type="OrthoDB" id="20303at2759"/>
<dbReference type="GO" id="GO:2001256">
    <property type="term" value="P:regulation of store-operated calcium entry"/>
    <property type="evidence" value="ECO:0007669"/>
    <property type="project" value="InterPro"/>
</dbReference>
<gene>
    <name evidence="16" type="ORF">BCR35DRAFT_290630</name>
</gene>
<dbReference type="InterPro" id="IPR009567">
    <property type="entry name" value="SARAF"/>
</dbReference>